<comment type="caution">
    <text evidence="3">The sequence shown here is derived from an EMBL/GenBank/DDBJ whole genome shotgun (WGS) entry which is preliminary data.</text>
</comment>
<gene>
    <name evidence="3" type="ORF">DI565_10070</name>
</gene>
<name>A0A2W5KL28_ANCNO</name>
<feature type="domain" description="Barstar (barnase inhibitor)" evidence="2">
    <location>
        <begin position="31"/>
        <end position="104"/>
    </location>
</feature>
<evidence type="ECO:0000313" key="4">
    <source>
        <dbReference type="Proteomes" id="UP000249577"/>
    </source>
</evidence>
<protein>
    <recommendedName>
        <fullName evidence="2">Barstar (barnase inhibitor) domain-containing protein</fullName>
    </recommendedName>
</protein>
<dbReference type="InterPro" id="IPR000468">
    <property type="entry name" value="Barstar"/>
</dbReference>
<dbReference type="AlphaFoldDB" id="A0A2W5KL28"/>
<sequence length="130" mass="15412">MRPPPESFRFEADLTGRINGRSFYWRLPGDISARHELLAAFSQELWFPRDFGHNWDALSDCLRDLGWMSDRRIVLVHERLPRLPEDDLKRYLAVLRDAVRWWRFEDLHDLEVVFPKTARGRIAALSPPRG</sequence>
<accession>A0A2W5KL28</accession>
<evidence type="ECO:0000313" key="3">
    <source>
        <dbReference type="EMBL" id="PZQ16128.1"/>
    </source>
</evidence>
<dbReference type="EMBL" id="QFPN01000004">
    <property type="protein sequence ID" value="PZQ16128.1"/>
    <property type="molecule type" value="Genomic_DNA"/>
</dbReference>
<dbReference type="Pfam" id="PF01337">
    <property type="entry name" value="Barstar"/>
    <property type="match status" value="1"/>
</dbReference>
<dbReference type="Gene3D" id="3.30.370.10">
    <property type="entry name" value="Barstar-like"/>
    <property type="match status" value="1"/>
</dbReference>
<reference evidence="3 4" key="1">
    <citation type="submission" date="2017-08" db="EMBL/GenBank/DDBJ databases">
        <title>Infants hospitalized years apart are colonized by the same room-sourced microbial strains.</title>
        <authorList>
            <person name="Brooks B."/>
            <person name="Olm M.R."/>
            <person name="Firek B.A."/>
            <person name="Baker R."/>
            <person name="Thomas B.C."/>
            <person name="Morowitz M.J."/>
            <person name="Banfield J.F."/>
        </authorList>
    </citation>
    <scope>NUCLEOTIDE SEQUENCE [LARGE SCALE GENOMIC DNA]</scope>
    <source>
        <strain evidence="3">S2_005_003_R2_43</strain>
    </source>
</reference>
<dbReference type="Proteomes" id="UP000249577">
    <property type="component" value="Unassembled WGS sequence"/>
</dbReference>
<evidence type="ECO:0000259" key="2">
    <source>
        <dbReference type="Pfam" id="PF01337"/>
    </source>
</evidence>
<dbReference type="InterPro" id="IPR035905">
    <property type="entry name" value="Barstar-like_sf"/>
</dbReference>
<dbReference type="SUPFAM" id="SSF52038">
    <property type="entry name" value="Barstar-related"/>
    <property type="match status" value="1"/>
</dbReference>
<organism evidence="3 4">
    <name type="scientific">Ancylobacter novellus</name>
    <name type="common">Thiobacillus novellus</name>
    <dbReference type="NCBI Taxonomy" id="921"/>
    <lineage>
        <taxon>Bacteria</taxon>
        <taxon>Pseudomonadati</taxon>
        <taxon>Pseudomonadota</taxon>
        <taxon>Alphaproteobacteria</taxon>
        <taxon>Hyphomicrobiales</taxon>
        <taxon>Xanthobacteraceae</taxon>
        <taxon>Ancylobacter</taxon>
    </lineage>
</organism>
<proteinExistence type="inferred from homology"/>
<comment type="similarity">
    <text evidence="1">Belongs to the barstar family.</text>
</comment>
<evidence type="ECO:0000256" key="1">
    <source>
        <dbReference type="ARBA" id="ARBA00006845"/>
    </source>
</evidence>